<evidence type="ECO:0000313" key="3">
    <source>
        <dbReference type="Proteomes" id="UP000663879"/>
    </source>
</evidence>
<feature type="non-terminal residue" evidence="2">
    <location>
        <position position="191"/>
    </location>
</feature>
<evidence type="ECO:0000313" key="2">
    <source>
        <dbReference type="EMBL" id="CAF0968310.1"/>
    </source>
</evidence>
<name>A0A814EMS8_9BILA</name>
<sequence length="191" mass="21741">MFKIILVVLFCLALGKSNGDVSLEEMEERFPDICGLEKNVTVLIAGFKPESQLTIAQTLNSLNQYLRLEVIQTATSVIDSDQLENMRANSPELLKKVKNLFGLNSERNGRLVLTDGDRVLDLCEFHDKLRDLAKTLSGEEKEQMRDLMRKFERKIRTRLPIVISQAISDNRDNLNKLMVMDSEQLDKVGTV</sequence>
<protein>
    <submittedName>
        <fullName evidence="2">Uncharacterized protein</fullName>
    </submittedName>
</protein>
<organism evidence="2 3">
    <name type="scientific">Brachionus calyciflorus</name>
    <dbReference type="NCBI Taxonomy" id="104777"/>
    <lineage>
        <taxon>Eukaryota</taxon>
        <taxon>Metazoa</taxon>
        <taxon>Spiralia</taxon>
        <taxon>Gnathifera</taxon>
        <taxon>Rotifera</taxon>
        <taxon>Eurotatoria</taxon>
        <taxon>Monogononta</taxon>
        <taxon>Pseudotrocha</taxon>
        <taxon>Ploima</taxon>
        <taxon>Brachionidae</taxon>
        <taxon>Brachionus</taxon>
    </lineage>
</organism>
<dbReference type="Proteomes" id="UP000663879">
    <property type="component" value="Unassembled WGS sequence"/>
</dbReference>
<evidence type="ECO:0000256" key="1">
    <source>
        <dbReference type="SAM" id="SignalP"/>
    </source>
</evidence>
<dbReference type="AlphaFoldDB" id="A0A814EMS8"/>
<comment type="caution">
    <text evidence="2">The sequence shown here is derived from an EMBL/GenBank/DDBJ whole genome shotgun (WGS) entry which is preliminary data.</text>
</comment>
<dbReference type="EMBL" id="CAJNOC010003112">
    <property type="protein sequence ID" value="CAF0968310.1"/>
    <property type="molecule type" value="Genomic_DNA"/>
</dbReference>
<dbReference type="OrthoDB" id="10368786at2759"/>
<keyword evidence="3" id="KW-1185">Reference proteome</keyword>
<accession>A0A814EMS8</accession>
<gene>
    <name evidence="2" type="ORF">OXX778_LOCUS14782</name>
</gene>
<keyword evidence="1" id="KW-0732">Signal</keyword>
<feature type="signal peptide" evidence="1">
    <location>
        <begin position="1"/>
        <end position="19"/>
    </location>
</feature>
<reference evidence="2" key="1">
    <citation type="submission" date="2021-02" db="EMBL/GenBank/DDBJ databases">
        <authorList>
            <person name="Nowell W R."/>
        </authorList>
    </citation>
    <scope>NUCLEOTIDE SEQUENCE</scope>
    <source>
        <strain evidence="2">Ploen Becks lab</strain>
    </source>
</reference>
<proteinExistence type="predicted"/>
<feature type="chain" id="PRO_5032371001" evidence="1">
    <location>
        <begin position="20"/>
        <end position="191"/>
    </location>
</feature>